<keyword evidence="4" id="KW-1133">Transmembrane helix</keyword>
<dbReference type="Pfam" id="PF03229">
    <property type="entry name" value="Alpha_GJ"/>
    <property type="match status" value="1"/>
</dbReference>
<dbReference type="EnsemblMetazoa" id="HelroT189468">
    <property type="protein sequence ID" value="HelroP189468"/>
    <property type="gene ID" value="HelroG189468"/>
</dbReference>
<dbReference type="CTD" id="20211277"/>
<dbReference type="PROSITE" id="PS50026">
    <property type="entry name" value="EGF_3"/>
    <property type="match status" value="2"/>
</dbReference>
<dbReference type="GO" id="GO:0005509">
    <property type="term" value="F:calcium ion binding"/>
    <property type="evidence" value="ECO:0007669"/>
    <property type="project" value="InterPro"/>
</dbReference>
<dbReference type="EMBL" id="AMQM01001707">
    <property type="status" value="NOT_ANNOTATED_CDS"/>
    <property type="molecule type" value="Genomic_DNA"/>
</dbReference>
<dbReference type="PANTHER" id="PTHR24033:SF224">
    <property type="entry name" value="C-TYPE LECTIN"/>
    <property type="match status" value="1"/>
</dbReference>
<dbReference type="CDD" id="cd00054">
    <property type="entry name" value="EGF_CA"/>
    <property type="match status" value="2"/>
</dbReference>
<feature type="domain" description="EGF-like" evidence="5">
    <location>
        <begin position="42"/>
        <end position="80"/>
    </location>
</feature>
<evidence type="ECO:0000256" key="3">
    <source>
        <dbReference type="SAM" id="MobiDB-lite"/>
    </source>
</evidence>
<evidence type="ECO:0000259" key="5">
    <source>
        <dbReference type="PROSITE" id="PS50026"/>
    </source>
</evidence>
<dbReference type="InterPro" id="IPR051830">
    <property type="entry name" value="NOTCH_homolog"/>
</dbReference>
<dbReference type="RefSeq" id="XP_009027699.1">
    <property type="nucleotide sequence ID" value="XM_009029451.1"/>
</dbReference>
<evidence type="ECO:0000256" key="4">
    <source>
        <dbReference type="SAM" id="Phobius"/>
    </source>
</evidence>
<dbReference type="InterPro" id="IPR001881">
    <property type="entry name" value="EGF-like_Ca-bd_dom"/>
</dbReference>
<feature type="disulfide bond" evidence="2">
    <location>
        <begin position="70"/>
        <end position="79"/>
    </location>
</feature>
<feature type="compositionally biased region" description="Low complexity" evidence="3">
    <location>
        <begin position="134"/>
        <end position="148"/>
    </location>
</feature>
<gene>
    <name evidence="7" type="primary">20211277</name>
    <name evidence="6" type="ORF">HELRODRAFT_189468</name>
</gene>
<feature type="domain" description="EGF-like" evidence="5">
    <location>
        <begin position="1"/>
        <end position="38"/>
    </location>
</feature>
<dbReference type="OrthoDB" id="6216767at2759"/>
<feature type="transmembrane region" description="Helical" evidence="4">
    <location>
        <begin position="179"/>
        <end position="203"/>
    </location>
</feature>
<dbReference type="KEGG" id="hro:HELRODRAFT_189468"/>
<organism evidence="7 8">
    <name type="scientific">Helobdella robusta</name>
    <name type="common">Californian leech</name>
    <dbReference type="NCBI Taxonomy" id="6412"/>
    <lineage>
        <taxon>Eukaryota</taxon>
        <taxon>Metazoa</taxon>
        <taxon>Spiralia</taxon>
        <taxon>Lophotrochozoa</taxon>
        <taxon>Annelida</taxon>
        <taxon>Clitellata</taxon>
        <taxon>Hirudinea</taxon>
        <taxon>Rhynchobdellida</taxon>
        <taxon>Glossiphoniidae</taxon>
        <taxon>Helobdella</taxon>
    </lineage>
</organism>
<dbReference type="EMBL" id="KB097571">
    <property type="protein sequence ID" value="ESN94660.1"/>
    <property type="molecule type" value="Genomic_DNA"/>
</dbReference>
<feature type="region of interest" description="Disordered" evidence="3">
    <location>
        <begin position="132"/>
        <end position="169"/>
    </location>
</feature>
<dbReference type="SUPFAM" id="SSF57196">
    <property type="entry name" value="EGF/Laminin"/>
    <property type="match status" value="2"/>
</dbReference>
<dbReference type="Gene3D" id="2.10.25.10">
    <property type="entry name" value="Laminin"/>
    <property type="match status" value="2"/>
</dbReference>
<evidence type="ECO:0000313" key="7">
    <source>
        <dbReference type="EnsemblMetazoa" id="HelroP189468"/>
    </source>
</evidence>
<evidence type="ECO:0000256" key="2">
    <source>
        <dbReference type="PROSITE-ProRule" id="PRU00076"/>
    </source>
</evidence>
<dbReference type="InParanoid" id="T1FR30"/>
<protein>
    <recommendedName>
        <fullName evidence="5">EGF-like domain-containing protein</fullName>
    </recommendedName>
</protein>
<dbReference type="SMART" id="SM00179">
    <property type="entry name" value="EGF_CA"/>
    <property type="match status" value="2"/>
</dbReference>
<dbReference type="eggNOG" id="KOG1219">
    <property type="taxonomic scope" value="Eukaryota"/>
</dbReference>
<accession>T1FR30</accession>
<dbReference type="GeneID" id="20211277"/>
<dbReference type="Pfam" id="PF00008">
    <property type="entry name" value="EGF"/>
    <property type="match status" value="2"/>
</dbReference>
<name>T1FR30_HELRO</name>
<evidence type="ECO:0000256" key="1">
    <source>
        <dbReference type="ARBA" id="ARBA00023157"/>
    </source>
</evidence>
<reference evidence="8" key="1">
    <citation type="submission" date="2012-12" db="EMBL/GenBank/DDBJ databases">
        <authorList>
            <person name="Hellsten U."/>
            <person name="Grimwood J."/>
            <person name="Chapman J.A."/>
            <person name="Shapiro H."/>
            <person name="Aerts A."/>
            <person name="Otillar R.P."/>
            <person name="Terry A.Y."/>
            <person name="Boore J.L."/>
            <person name="Simakov O."/>
            <person name="Marletaz F."/>
            <person name="Cho S.-J."/>
            <person name="Edsinger-Gonzales E."/>
            <person name="Havlak P."/>
            <person name="Kuo D.-H."/>
            <person name="Larsson T."/>
            <person name="Lv J."/>
            <person name="Arendt D."/>
            <person name="Savage R."/>
            <person name="Osoegawa K."/>
            <person name="de Jong P."/>
            <person name="Lindberg D.R."/>
            <person name="Seaver E.C."/>
            <person name="Weisblat D.A."/>
            <person name="Putnam N.H."/>
            <person name="Grigoriev I.V."/>
            <person name="Rokhsar D.S."/>
        </authorList>
    </citation>
    <scope>NUCLEOTIDE SEQUENCE</scope>
</reference>
<reference evidence="7" key="3">
    <citation type="submission" date="2015-06" db="UniProtKB">
        <authorList>
            <consortium name="EnsemblMetazoa"/>
        </authorList>
    </citation>
    <scope>IDENTIFICATION</scope>
</reference>
<dbReference type="PROSITE" id="PS00022">
    <property type="entry name" value="EGF_1"/>
    <property type="match status" value="2"/>
</dbReference>
<dbReference type="Proteomes" id="UP000015101">
    <property type="component" value="Unassembled WGS sequence"/>
</dbReference>
<proteinExistence type="predicted"/>
<keyword evidence="8" id="KW-1185">Reference proteome</keyword>
<feature type="disulfide bond" evidence="2">
    <location>
        <begin position="28"/>
        <end position="37"/>
    </location>
</feature>
<evidence type="ECO:0000313" key="6">
    <source>
        <dbReference type="EMBL" id="ESN94660.1"/>
    </source>
</evidence>
<dbReference type="STRING" id="6412.T1FR30"/>
<dbReference type="InterPro" id="IPR004913">
    <property type="entry name" value="Herpes_gJ"/>
</dbReference>
<reference evidence="6 8" key="2">
    <citation type="journal article" date="2013" name="Nature">
        <title>Insights into bilaterian evolution from three spiralian genomes.</title>
        <authorList>
            <person name="Simakov O."/>
            <person name="Marletaz F."/>
            <person name="Cho S.J."/>
            <person name="Edsinger-Gonzales E."/>
            <person name="Havlak P."/>
            <person name="Hellsten U."/>
            <person name="Kuo D.H."/>
            <person name="Larsson T."/>
            <person name="Lv J."/>
            <person name="Arendt D."/>
            <person name="Savage R."/>
            <person name="Osoegawa K."/>
            <person name="de Jong P."/>
            <person name="Grimwood J."/>
            <person name="Chapman J.A."/>
            <person name="Shapiro H."/>
            <person name="Aerts A."/>
            <person name="Otillar R.P."/>
            <person name="Terry A.Y."/>
            <person name="Boore J.L."/>
            <person name="Grigoriev I.V."/>
            <person name="Lindberg D.R."/>
            <person name="Seaver E.C."/>
            <person name="Weisblat D.A."/>
            <person name="Putnam N.H."/>
            <person name="Rokhsar D.S."/>
        </authorList>
    </citation>
    <scope>NUCLEOTIDE SEQUENCE</scope>
</reference>
<dbReference type="InterPro" id="IPR000742">
    <property type="entry name" value="EGF"/>
</dbReference>
<dbReference type="SMART" id="SM00181">
    <property type="entry name" value="EGF"/>
    <property type="match status" value="2"/>
</dbReference>
<evidence type="ECO:0000313" key="8">
    <source>
        <dbReference type="Proteomes" id="UP000015101"/>
    </source>
</evidence>
<dbReference type="AlphaFoldDB" id="T1FR30"/>
<keyword evidence="1 2" id="KW-1015">Disulfide bond</keyword>
<comment type="caution">
    <text evidence="2">Lacks conserved residue(s) required for the propagation of feature annotation.</text>
</comment>
<sequence length="420" mass="46497">MEYCTHNPGICLNGGTCVSSMPDIFCLCPANYEGEHCEKLKIINSCLLSPCLHSGTCVRMPNSSKYTCTCSARYTGGHCETEIPTNPCSADDFQCLCSLNVTFCKYTTKVVTPLTVDRLSNITTKTTATISAVNPTTPSNATSTSPTTVSRNQTTTVNSTDDENNKLPRPPISDELRSILVISSVAIVSLILIVTTLVIACCCRRRRQQRRQQSKILNNFGANNQTISSRSTSSSFNNKTKNCQVVIKNDITNSRRNINLSTENEVLDKLTNKHQNIKNERRCNECLAQAIQVEKKAKEISKHRLWKPSLDLNYTYQCSSCGLVDLTPNSIYENSTAMKDLQTEADHPTKAKSVLVTIEPQLRSPKRKDATSIAKLSVLESSSGDFNYTSSISCDRGIMTADEDNIFNEYNDDRIRATCV</sequence>
<dbReference type="FunFam" id="2.10.25.10:FF:001241">
    <property type="entry name" value="Predicted protein"/>
    <property type="match status" value="1"/>
</dbReference>
<keyword evidence="4" id="KW-0812">Transmembrane</keyword>
<keyword evidence="4" id="KW-0472">Membrane</keyword>
<dbReference type="PANTHER" id="PTHR24033">
    <property type="entry name" value="EGF-LIKE DOMAIN-CONTAINING PROTEIN"/>
    <property type="match status" value="1"/>
</dbReference>
<dbReference type="HOGENOM" id="CLU_654323_0_0_1"/>
<feature type="disulfide bond" evidence="2">
    <location>
        <begin position="51"/>
        <end position="68"/>
    </location>
</feature>
<feature type="compositionally biased region" description="Polar residues" evidence="3">
    <location>
        <begin position="149"/>
        <end position="159"/>
    </location>
</feature>
<keyword evidence="2" id="KW-0245">EGF-like domain</keyword>